<gene>
    <name evidence="2" type="ORF">CALCODRAFT_506174</name>
</gene>
<sequence length="406" mass="43393">MPPRTGRHAQSALGVVNLRHPNLEQSGHAVRARRRQHSPPHLVESGRTSGRKVRAEHRSPAEWTRSPRSASSTSAAPISCGVDAQSALGVVTLRRPNLEQSGHAVRARRRQPPPPQSRAERTRSPRSASSTFPASSRAERTRSPRGTSISCRADAQSARNFNLPRSGRTVRARHHQPLPPQSRAEWTHSPRSTSSTSATPISSRAAAQSARNFNLVQRGCAVRARRRQPRPPESRAERTRSPRGTWVSDGVDAQSALGVHNLPGLILCGVDGQSTLGIIIACGVDAQPVLGVINLPHLVSCTVDLHCALNLISSAGHVDAQSAPTIITLRHACVVRCGPGLRLCPCGALGCPITIPSSDLVVVCESQPMCGSEDDSRCVPVNETVSGSRQNIDTICIMDVTTGVQS</sequence>
<feature type="compositionally biased region" description="Low complexity" evidence="1">
    <location>
        <begin position="187"/>
        <end position="207"/>
    </location>
</feature>
<dbReference type="Proteomes" id="UP000076842">
    <property type="component" value="Unassembled WGS sequence"/>
</dbReference>
<reference evidence="2 3" key="1">
    <citation type="journal article" date="2016" name="Mol. Biol. Evol.">
        <title>Comparative Genomics of Early-Diverging Mushroom-Forming Fungi Provides Insights into the Origins of Lignocellulose Decay Capabilities.</title>
        <authorList>
            <person name="Nagy L.G."/>
            <person name="Riley R."/>
            <person name="Tritt A."/>
            <person name="Adam C."/>
            <person name="Daum C."/>
            <person name="Floudas D."/>
            <person name="Sun H."/>
            <person name="Yadav J.S."/>
            <person name="Pangilinan J."/>
            <person name="Larsson K.H."/>
            <person name="Matsuura K."/>
            <person name="Barry K."/>
            <person name="Labutti K."/>
            <person name="Kuo R."/>
            <person name="Ohm R.A."/>
            <person name="Bhattacharya S.S."/>
            <person name="Shirouzu T."/>
            <person name="Yoshinaga Y."/>
            <person name="Martin F.M."/>
            <person name="Grigoriev I.V."/>
            <person name="Hibbett D.S."/>
        </authorList>
    </citation>
    <scope>NUCLEOTIDE SEQUENCE [LARGE SCALE GENOMIC DNA]</scope>
    <source>
        <strain evidence="2 3">HHB12733</strain>
    </source>
</reference>
<keyword evidence="3" id="KW-1185">Reference proteome</keyword>
<evidence type="ECO:0000313" key="2">
    <source>
        <dbReference type="EMBL" id="KZT61620.1"/>
    </source>
</evidence>
<feature type="compositionally biased region" description="Polar residues" evidence="1">
    <location>
        <begin position="125"/>
        <end position="134"/>
    </location>
</feature>
<proteinExistence type="predicted"/>
<evidence type="ECO:0000256" key="1">
    <source>
        <dbReference type="SAM" id="MobiDB-lite"/>
    </source>
</evidence>
<feature type="compositionally biased region" description="Basic and acidic residues" evidence="1">
    <location>
        <begin position="230"/>
        <end position="240"/>
    </location>
</feature>
<dbReference type="EMBL" id="KV423922">
    <property type="protein sequence ID" value="KZT61620.1"/>
    <property type="molecule type" value="Genomic_DNA"/>
</dbReference>
<evidence type="ECO:0000313" key="3">
    <source>
        <dbReference type="Proteomes" id="UP000076842"/>
    </source>
</evidence>
<organism evidence="2 3">
    <name type="scientific">Calocera cornea HHB12733</name>
    <dbReference type="NCBI Taxonomy" id="1353952"/>
    <lineage>
        <taxon>Eukaryota</taxon>
        <taxon>Fungi</taxon>
        <taxon>Dikarya</taxon>
        <taxon>Basidiomycota</taxon>
        <taxon>Agaricomycotina</taxon>
        <taxon>Dacrymycetes</taxon>
        <taxon>Dacrymycetales</taxon>
        <taxon>Dacrymycetaceae</taxon>
        <taxon>Calocera</taxon>
    </lineage>
</organism>
<feature type="region of interest" description="Disordered" evidence="1">
    <location>
        <begin position="93"/>
        <end position="248"/>
    </location>
</feature>
<dbReference type="AlphaFoldDB" id="A0A165JBF1"/>
<feature type="region of interest" description="Disordered" evidence="1">
    <location>
        <begin position="1"/>
        <end position="77"/>
    </location>
</feature>
<dbReference type="InParanoid" id="A0A165JBF1"/>
<feature type="compositionally biased region" description="Low complexity" evidence="1">
    <location>
        <begin position="64"/>
        <end position="77"/>
    </location>
</feature>
<accession>A0A165JBF1</accession>
<protein>
    <submittedName>
        <fullName evidence="2">Uncharacterized protein</fullName>
    </submittedName>
</protein>
<name>A0A165JBF1_9BASI</name>